<evidence type="ECO:0000313" key="2">
    <source>
        <dbReference type="EMBL" id="KAF5773868.1"/>
    </source>
</evidence>
<organism evidence="2 3">
    <name type="scientific">Helianthus annuus</name>
    <name type="common">Common sunflower</name>
    <dbReference type="NCBI Taxonomy" id="4232"/>
    <lineage>
        <taxon>Eukaryota</taxon>
        <taxon>Viridiplantae</taxon>
        <taxon>Streptophyta</taxon>
        <taxon>Embryophyta</taxon>
        <taxon>Tracheophyta</taxon>
        <taxon>Spermatophyta</taxon>
        <taxon>Magnoliopsida</taxon>
        <taxon>eudicotyledons</taxon>
        <taxon>Gunneridae</taxon>
        <taxon>Pentapetalae</taxon>
        <taxon>asterids</taxon>
        <taxon>campanulids</taxon>
        <taxon>Asterales</taxon>
        <taxon>Asteraceae</taxon>
        <taxon>Asteroideae</taxon>
        <taxon>Heliantheae alliance</taxon>
        <taxon>Heliantheae</taxon>
        <taxon>Helianthus</taxon>
    </lineage>
</organism>
<keyword evidence="3" id="KW-1185">Reference proteome</keyword>
<dbReference type="Proteomes" id="UP000215914">
    <property type="component" value="Unassembled WGS sequence"/>
</dbReference>
<evidence type="ECO:0000313" key="3">
    <source>
        <dbReference type="Proteomes" id="UP000215914"/>
    </source>
</evidence>
<dbReference type="Gramene" id="mRNA:HanXRQr2_Chr13g0593541">
    <property type="protein sequence ID" value="mRNA:HanXRQr2_Chr13g0593541"/>
    <property type="gene ID" value="HanXRQr2_Chr13g0593541"/>
</dbReference>
<keyword evidence="1" id="KW-0812">Transmembrane</keyword>
<reference evidence="2" key="2">
    <citation type="submission" date="2020-06" db="EMBL/GenBank/DDBJ databases">
        <title>Helianthus annuus Genome sequencing and assembly Release 2.</title>
        <authorList>
            <person name="Gouzy J."/>
            <person name="Langlade N."/>
            <person name="Munos S."/>
        </authorList>
    </citation>
    <scope>NUCLEOTIDE SEQUENCE</scope>
    <source>
        <tissue evidence="2">Leaves</tissue>
    </source>
</reference>
<evidence type="ECO:0000256" key="1">
    <source>
        <dbReference type="SAM" id="Phobius"/>
    </source>
</evidence>
<dbReference type="EMBL" id="MNCJ02000328">
    <property type="protein sequence ID" value="KAF5773868.1"/>
    <property type="molecule type" value="Genomic_DNA"/>
</dbReference>
<keyword evidence="1" id="KW-0472">Membrane</keyword>
<sequence length="83" mass="9560">MDETQETLRTSAFPSTHVKNLMGRSGAVTRGFLTTMPVAESHKKKKKLSTLTQEVNLHHFMMGNIKYVLCLTMFLIWFKPNLF</sequence>
<gene>
    <name evidence="2" type="ORF">HanXRQr2_Chr13g0593541</name>
</gene>
<dbReference type="AlphaFoldDB" id="A0A9K3EIJ3"/>
<protein>
    <submittedName>
        <fullName evidence="2">Uncharacterized protein</fullName>
    </submittedName>
</protein>
<reference evidence="2" key="1">
    <citation type="journal article" date="2017" name="Nature">
        <title>The sunflower genome provides insights into oil metabolism, flowering and Asterid evolution.</title>
        <authorList>
            <person name="Badouin H."/>
            <person name="Gouzy J."/>
            <person name="Grassa C.J."/>
            <person name="Murat F."/>
            <person name="Staton S.E."/>
            <person name="Cottret L."/>
            <person name="Lelandais-Briere C."/>
            <person name="Owens G.L."/>
            <person name="Carrere S."/>
            <person name="Mayjonade B."/>
            <person name="Legrand L."/>
            <person name="Gill N."/>
            <person name="Kane N.C."/>
            <person name="Bowers J.E."/>
            <person name="Hubner S."/>
            <person name="Bellec A."/>
            <person name="Berard A."/>
            <person name="Berges H."/>
            <person name="Blanchet N."/>
            <person name="Boniface M.C."/>
            <person name="Brunel D."/>
            <person name="Catrice O."/>
            <person name="Chaidir N."/>
            <person name="Claudel C."/>
            <person name="Donnadieu C."/>
            <person name="Faraut T."/>
            <person name="Fievet G."/>
            <person name="Helmstetter N."/>
            <person name="King M."/>
            <person name="Knapp S.J."/>
            <person name="Lai Z."/>
            <person name="Le Paslier M.C."/>
            <person name="Lippi Y."/>
            <person name="Lorenzon L."/>
            <person name="Mandel J.R."/>
            <person name="Marage G."/>
            <person name="Marchand G."/>
            <person name="Marquand E."/>
            <person name="Bret-Mestries E."/>
            <person name="Morien E."/>
            <person name="Nambeesan S."/>
            <person name="Nguyen T."/>
            <person name="Pegot-Espagnet P."/>
            <person name="Pouilly N."/>
            <person name="Raftis F."/>
            <person name="Sallet E."/>
            <person name="Schiex T."/>
            <person name="Thomas J."/>
            <person name="Vandecasteele C."/>
            <person name="Vares D."/>
            <person name="Vear F."/>
            <person name="Vautrin S."/>
            <person name="Crespi M."/>
            <person name="Mangin B."/>
            <person name="Burke J.M."/>
            <person name="Salse J."/>
            <person name="Munos S."/>
            <person name="Vincourt P."/>
            <person name="Rieseberg L.H."/>
            <person name="Langlade N.B."/>
        </authorList>
    </citation>
    <scope>NUCLEOTIDE SEQUENCE</scope>
    <source>
        <tissue evidence="2">Leaves</tissue>
    </source>
</reference>
<name>A0A9K3EIJ3_HELAN</name>
<proteinExistence type="predicted"/>
<keyword evidence="1" id="KW-1133">Transmembrane helix</keyword>
<feature type="transmembrane region" description="Helical" evidence="1">
    <location>
        <begin position="57"/>
        <end position="78"/>
    </location>
</feature>
<accession>A0A9K3EIJ3</accession>
<comment type="caution">
    <text evidence="2">The sequence shown here is derived from an EMBL/GenBank/DDBJ whole genome shotgun (WGS) entry which is preliminary data.</text>
</comment>